<accession>A0A432CFU9</accession>
<gene>
    <name evidence="6" type="ORF">EKL98_14690</name>
</gene>
<evidence type="ECO:0000256" key="2">
    <source>
        <dbReference type="ARBA" id="ARBA00011245"/>
    </source>
</evidence>
<dbReference type="AlphaFoldDB" id="A0A432CFU9"/>
<feature type="domain" description="Glycosyl hydrolase family 92" evidence="4">
    <location>
        <begin position="290"/>
        <end position="784"/>
    </location>
</feature>
<dbReference type="PANTHER" id="PTHR12143:SF39">
    <property type="entry name" value="SECRETED PROTEIN"/>
    <property type="match status" value="1"/>
</dbReference>
<keyword evidence="7" id="KW-1185">Reference proteome</keyword>
<comment type="subunit">
    <text evidence="2">Monomer.</text>
</comment>
<dbReference type="InterPro" id="IPR050883">
    <property type="entry name" value="PNGase"/>
</dbReference>
<dbReference type="NCBIfam" id="TIGR01180">
    <property type="entry name" value="aman2_put"/>
    <property type="match status" value="1"/>
</dbReference>
<dbReference type="InterPro" id="IPR005887">
    <property type="entry name" value="GH92_a_mannosidase_put"/>
</dbReference>
<keyword evidence="3" id="KW-0106">Calcium</keyword>
<dbReference type="InterPro" id="IPR008928">
    <property type="entry name" value="6-hairpin_glycosidase_sf"/>
</dbReference>
<dbReference type="RefSeq" id="WP_126562997.1">
    <property type="nucleotide sequence ID" value="NZ_RYDJ01000023.1"/>
</dbReference>
<dbReference type="EMBL" id="RYDJ01000023">
    <property type="protein sequence ID" value="RTZ01755.1"/>
    <property type="molecule type" value="Genomic_DNA"/>
</dbReference>
<dbReference type="Pfam" id="PF17678">
    <property type="entry name" value="Glyco_hydro_92N"/>
    <property type="match status" value="1"/>
</dbReference>
<dbReference type="GO" id="GO:0005829">
    <property type="term" value="C:cytosol"/>
    <property type="evidence" value="ECO:0007669"/>
    <property type="project" value="TreeGrafter"/>
</dbReference>
<dbReference type="GO" id="GO:0005975">
    <property type="term" value="P:carbohydrate metabolic process"/>
    <property type="evidence" value="ECO:0007669"/>
    <property type="project" value="InterPro"/>
</dbReference>
<comment type="caution">
    <text evidence="6">The sequence shown here is derived from an EMBL/GenBank/DDBJ whole genome shotgun (WGS) entry which is preliminary data.</text>
</comment>
<dbReference type="Pfam" id="PF07971">
    <property type="entry name" value="Glyco_hydro_92"/>
    <property type="match status" value="1"/>
</dbReference>
<reference evidence="6 7" key="1">
    <citation type="submission" date="2018-12" db="EMBL/GenBank/DDBJ databases">
        <title>Flavobacterium sp. nov., isolated from glacier ice.</title>
        <authorList>
            <person name="Liu Q."/>
            <person name="Xin Y.-H."/>
        </authorList>
    </citation>
    <scope>NUCLEOTIDE SEQUENCE [LARGE SCALE GENOMIC DNA]</scope>
    <source>
        <strain evidence="6 7">RB1N8</strain>
    </source>
</reference>
<dbReference type="InterPro" id="IPR041371">
    <property type="entry name" value="GH92_N"/>
</dbReference>
<dbReference type="InterPro" id="IPR012939">
    <property type="entry name" value="Glyco_hydro_92"/>
</dbReference>
<evidence type="ECO:0000259" key="5">
    <source>
        <dbReference type="Pfam" id="PF17678"/>
    </source>
</evidence>
<keyword evidence="6" id="KW-0378">Hydrolase</keyword>
<evidence type="ECO:0000256" key="3">
    <source>
        <dbReference type="ARBA" id="ARBA00022837"/>
    </source>
</evidence>
<name>A0A432CFU9_9FLAO</name>
<dbReference type="Gene3D" id="1.20.1610.10">
    <property type="entry name" value="alpha-1,2-mannosidases domains"/>
    <property type="match status" value="1"/>
</dbReference>
<proteinExistence type="predicted"/>
<evidence type="ECO:0000256" key="1">
    <source>
        <dbReference type="ARBA" id="ARBA00001913"/>
    </source>
</evidence>
<evidence type="ECO:0000313" key="6">
    <source>
        <dbReference type="EMBL" id="RTZ01755.1"/>
    </source>
</evidence>
<sequence length="789" mass="88523">MKKNLIACIVIGTAINLKLIAQTKINSTIKTPIDQIQWINYVQPNIGTAHSRWFFYTPAAMPFGMAKLGPSTNGHYGNASGWEAVGYDYRHTSIEGFAAFHEFQIGGIVTAATVGDIQTVPAKLENPDQGYRSRFNKENEFATAGYYAVLLKDYNVKAELTATNRVAFQKYTFPKSRQSNLIFDIGNQQGESGKVKKAFVTLVDHNKIEGYVITEPEYVKVYQPGATVSMFFSAIISKKPDSWGTFRNDTIYADNQSIEGVGAGLYLVFDTEKEEKIEIKMGLSYTSIQNARLNLAAEAAELNFEQAKQLATQTWNDQLGRIAVESKDEKSKIKFYTGLYHALLGRGLASDVNGQYPKNDGSIGQITLNNKGVPLHNHYNTDAVWGAFWNLTQLWALGYPEYYSDFIKSQLLVYKETGWLGDGIANSRLVSGVGTNFVSLIIASAYSSGIRDFDIDLAYEAALKNEITWKNRPEGAGKMDLKPFVKSGYINFTKAFGKSNAKGSGFSASHTLEYAFSSFAVAQMAKQLGKKEDYDKLMKQSKSWENLFDPKTQLIRPKNKQGKFTDPFDPYAPWEGFQEGNAIQYTFYVPHDPERLIAKIGKETFNNRLDSIFTLSRKTVFGGGKEIDAFAGIKTLYNHGNQPNLHISWLFNFSDKPYLTQKWTRAICDEFYGTEGIHGYGYGQDEDQGQLGAWYVMAAIGLFDVGGLTKENPEFQIGSPLFDKLTINLNQDYYKGKQFSIETRNNSKNNFYLKNIKWNCKKQFKAAIPFSEITKGGILLLDMSDKPIQ</sequence>
<comment type="cofactor">
    <cofactor evidence="1">
        <name>Ca(2+)</name>
        <dbReference type="ChEBI" id="CHEBI:29108"/>
    </cofactor>
</comment>
<feature type="domain" description="Glycosyl hydrolase family 92 N-terminal" evidence="5">
    <location>
        <begin position="41"/>
        <end position="284"/>
    </location>
</feature>
<evidence type="ECO:0000259" key="4">
    <source>
        <dbReference type="Pfam" id="PF07971"/>
    </source>
</evidence>
<dbReference type="GO" id="GO:0030246">
    <property type="term" value="F:carbohydrate binding"/>
    <property type="evidence" value="ECO:0007669"/>
    <property type="project" value="InterPro"/>
</dbReference>
<dbReference type="PANTHER" id="PTHR12143">
    <property type="entry name" value="PEPTIDE N-GLYCANASE PNGASE -RELATED"/>
    <property type="match status" value="1"/>
</dbReference>
<protein>
    <submittedName>
        <fullName evidence="6">Glycoside hydrolase family 92 protein</fullName>
    </submittedName>
</protein>
<dbReference type="SUPFAM" id="SSF48208">
    <property type="entry name" value="Six-hairpin glycosidases"/>
    <property type="match status" value="1"/>
</dbReference>
<dbReference type="Proteomes" id="UP000280825">
    <property type="component" value="Unassembled WGS sequence"/>
</dbReference>
<organism evidence="6 7">
    <name type="scientific">Flavobacterium bomense</name>
    <dbReference type="NCBI Taxonomy" id="2497483"/>
    <lineage>
        <taxon>Bacteria</taxon>
        <taxon>Pseudomonadati</taxon>
        <taxon>Bacteroidota</taxon>
        <taxon>Flavobacteriia</taxon>
        <taxon>Flavobacteriales</taxon>
        <taxon>Flavobacteriaceae</taxon>
        <taxon>Flavobacterium</taxon>
    </lineage>
</organism>
<dbReference type="GO" id="GO:0000224">
    <property type="term" value="F:peptide-N4-(N-acetyl-beta-glucosaminyl)asparagine amidase activity"/>
    <property type="evidence" value="ECO:0007669"/>
    <property type="project" value="TreeGrafter"/>
</dbReference>
<dbReference type="Gene3D" id="3.30.2080.10">
    <property type="entry name" value="GH92 mannosidase domain"/>
    <property type="match status" value="1"/>
</dbReference>
<dbReference type="Gene3D" id="2.70.98.10">
    <property type="match status" value="1"/>
</dbReference>
<dbReference type="GO" id="GO:0006516">
    <property type="term" value="P:glycoprotein catabolic process"/>
    <property type="evidence" value="ECO:0007669"/>
    <property type="project" value="TreeGrafter"/>
</dbReference>
<dbReference type="Gene3D" id="1.20.1050.60">
    <property type="entry name" value="alpha-1,2-mannosidase"/>
    <property type="match status" value="1"/>
</dbReference>
<dbReference type="InterPro" id="IPR014718">
    <property type="entry name" value="GH-type_carb-bd"/>
</dbReference>
<evidence type="ECO:0000313" key="7">
    <source>
        <dbReference type="Proteomes" id="UP000280825"/>
    </source>
</evidence>